<feature type="region of interest" description="Disordered" evidence="7">
    <location>
        <begin position="34"/>
        <end position="77"/>
    </location>
</feature>
<dbReference type="AlphaFoldDB" id="A0A8D0GKH1"/>
<feature type="compositionally biased region" description="Low complexity" evidence="7">
    <location>
        <begin position="53"/>
        <end position="77"/>
    </location>
</feature>
<dbReference type="GO" id="GO:0031012">
    <property type="term" value="C:extracellular matrix"/>
    <property type="evidence" value="ECO:0007669"/>
    <property type="project" value="TreeGrafter"/>
</dbReference>
<keyword evidence="12" id="KW-1185">Reference proteome</keyword>
<evidence type="ECO:0000259" key="9">
    <source>
        <dbReference type="PROSITE" id="PS50184"/>
    </source>
</evidence>
<reference evidence="11" key="1">
    <citation type="submission" date="2025-08" db="UniProtKB">
        <authorList>
            <consortium name="Ensembl"/>
        </authorList>
    </citation>
    <scope>IDENTIFICATION</scope>
</reference>
<proteinExistence type="predicted"/>
<accession>A0A8D0GKH1</accession>
<dbReference type="GeneTree" id="ENSGT00940000163235"/>
<evidence type="ECO:0000256" key="7">
    <source>
        <dbReference type="SAM" id="MobiDB-lite"/>
    </source>
</evidence>
<dbReference type="SMART" id="SM00216">
    <property type="entry name" value="VWD"/>
    <property type="match status" value="1"/>
</dbReference>
<dbReference type="Proteomes" id="UP000694392">
    <property type="component" value="Unplaced"/>
</dbReference>
<keyword evidence="2" id="KW-0964">Secreted</keyword>
<keyword evidence="3" id="KW-0677">Repeat</keyword>
<dbReference type="PROSITE" id="PS51233">
    <property type="entry name" value="VWFD"/>
    <property type="match status" value="1"/>
</dbReference>
<keyword evidence="4 6" id="KW-1015">Disulfide bond</keyword>
<evidence type="ECO:0000313" key="12">
    <source>
        <dbReference type="Proteomes" id="UP000694392"/>
    </source>
</evidence>
<dbReference type="InterPro" id="IPR029034">
    <property type="entry name" value="Cystine-knot_cytokine"/>
</dbReference>
<dbReference type="OMA" id="AGICIHW"/>
<dbReference type="SMART" id="SM00041">
    <property type="entry name" value="CT"/>
    <property type="match status" value="1"/>
</dbReference>
<comment type="subcellular location">
    <subcellularLocation>
        <location evidence="1">Secreted</location>
    </subcellularLocation>
</comment>
<reference evidence="11" key="2">
    <citation type="submission" date="2025-09" db="UniProtKB">
        <authorList>
            <consortium name="Ensembl"/>
        </authorList>
    </citation>
    <scope>IDENTIFICATION</scope>
</reference>
<evidence type="ECO:0000256" key="1">
    <source>
        <dbReference type="ARBA" id="ARBA00004613"/>
    </source>
</evidence>
<dbReference type="Pfam" id="PF00007">
    <property type="entry name" value="Cys_knot"/>
    <property type="match status" value="1"/>
</dbReference>
<evidence type="ECO:0000256" key="6">
    <source>
        <dbReference type="PROSITE-ProRule" id="PRU00039"/>
    </source>
</evidence>
<evidence type="ECO:0000259" key="10">
    <source>
        <dbReference type="PROSITE" id="PS51233"/>
    </source>
</evidence>
<sequence length="824" mass="90962">NAGDVIFTGQKGDVCLLVICSELCNIETSHYPCPTSTPPTSTTITPPPPPTTTTPSVTTTSTSATITTTRTPHTATPTITVPPTAPQICETENGSWWLCNCTMAICVENNTVQLVPVECIPPPEPICSNGLAPVRVMDADNCCWHWECDCYCTGWGDPHYMTFDGLYYSYQGNCTYTLVEEIKKTIDNFGIYIDNYHCDDPDTVSCPRTLTVTHETQEVNIKTVRMIPMTVEVLVNKNKVALPYKKYGLRVYKSGINYVLDIPELKINITYNGLAFTIRLPYKYFNNNTQGQCGTCTNNKDDDCRLRNGQIAKDCIIMADDWMIDDPEKPHCARILPTMGPTTSWINPCLKLIRASSHSSQFENCHSLVNYNDYYKACVFDTCTVPNSGMECASLQIYAATCADQGACIDWRRLTHGVCSVRCPSNKVYKACGPTEEQTCKSGLVEYNSTKPVEGCFCPQGTMLYDAGVDVCVKTCGCVGPDNTPRNFGEEFEFDCKNCVCLEGGNGIICEPHKCPKQEEVPQCTGEGFYEVTDIDPDDICCTVRTCRCNTSFCTTLPPKCHLGFEVHSSIPLDQCCPVYTCRKSLSHLVEGSPGSQVLGDKCQDCHCTDEWDKNTHFKVISCTHVKCNMQCNPGYELQASSSDCCGKCVQTKCVIHTDGNNILILSPGEVKNSPKDNCTMYSCVTINRQLISSTSEISCPEFLENACQPVSLPHETPSPCSLTSSESYITHQGCRSLEKISLTQCQGMCGTFSLYSAEANSMEHKCSCCREVSTTKREVLLRCPNGRSVKHSYLHVDSCDCLSTECNSSNETHSVATTRKQIT</sequence>
<dbReference type="Pfam" id="PF00094">
    <property type="entry name" value="VWD"/>
    <property type="match status" value="1"/>
</dbReference>
<evidence type="ECO:0000256" key="3">
    <source>
        <dbReference type="ARBA" id="ARBA00022737"/>
    </source>
</evidence>
<name>A0A8D0GKH1_SPHPU</name>
<feature type="domain" description="CTCK" evidence="8">
    <location>
        <begin position="721"/>
        <end position="808"/>
    </location>
</feature>
<evidence type="ECO:0000256" key="5">
    <source>
        <dbReference type="ARBA" id="ARBA00023180"/>
    </source>
</evidence>
<evidence type="ECO:0000313" key="11">
    <source>
        <dbReference type="Ensembl" id="ENSSPUP00000007241.1"/>
    </source>
</evidence>
<evidence type="ECO:0000256" key="4">
    <source>
        <dbReference type="ARBA" id="ARBA00023157"/>
    </source>
</evidence>
<feature type="disulfide bond" evidence="6">
    <location>
        <begin position="746"/>
        <end position="800"/>
    </location>
</feature>
<dbReference type="PANTHER" id="PTHR11339:SF406">
    <property type="entry name" value="MUCIN-5AC-LIKE"/>
    <property type="match status" value="1"/>
</dbReference>
<dbReference type="Pfam" id="PF08742">
    <property type="entry name" value="C8"/>
    <property type="match status" value="1"/>
</dbReference>
<protein>
    <recommendedName>
        <fullName evidence="13">Mucin-2</fullName>
    </recommendedName>
</protein>
<dbReference type="InterPro" id="IPR001846">
    <property type="entry name" value="VWF_type-D"/>
</dbReference>
<dbReference type="SUPFAM" id="SSF57567">
    <property type="entry name" value="Serine protease inhibitors"/>
    <property type="match status" value="1"/>
</dbReference>
<dbReference type="InterPro" id="IPR006207">
    <property type="entry name" value="Cys_knot_C"/>
</dbReference>
<feature type="disulfide bond" evidence="6">
    <location>
        <begin position="735"/>
        <end position="784"/>
    </location>
</feature>
<evidence type="ECO:0008006" key="13">
    <source>
        <dbReference type="Google" id="ProtNLM"/>
    </source>
</evidence>
<dbReference type="CDD" id="cd19941">
    <property type="entry name" value="TIL"/>
    <property type="match status" value="1"/>
</dbReference>
<dbReference type="Ensembl" id="ENSSPUT00000007718.1">
    <property type="protein sequence ID" value="ENSSPUP00000007241.1"/>
    <property type="gene ID" value="ENSSPUG00000005544.1"/>
</dbReference>
<dbReference type="GO" id="GO:0005615">
    <property type="term" value="C:extracellular space"/>
    <property type="evidence" value="ECO:0007669"/>
    <property type="project" value="TreeGrafter"/>
</dbReference>
<dbReference type="PANTHER" id="PTHR11339">
    <property type="entry name" value="EXTRACELLULAR MATRIX GLYCOPROTEIN RELATED"/>
    <property type="match status" value="1"/>
</dbReference>
<comment type="caution">
    <text evidence="6">Lacks conserved residue(s) required for the propagation of feature annotation.</text>
</comment>
<evidence type="ECO:0000256" key="2">
    <source>
        <dbReference type="ARBA" id="ARBA00022525"/>
    </source>
</evidence>
<feature type="domain" description="VWFD" evidence="10">
    <location>
        <begin position="150"/>
        <end position="333"/>
    </location>
</feature>
<dbReference type="InterPro" id="IPR050780">
    <property type="entry name" value="Mucin_vWF_Thrombospondin_sf"/>
</dbReference>
<dbReference type="PROSITE" id="PS01225">
    <property type="entry name" value="CTCK_2"/>
    <property type="match status" value="1"/>
</dbReference>
<organism evidence="11 12">
    <name type="scientific">Sphenodon punctatus</name>
    <name type="common">Tuatara</name>
    <name type="synonym">Hatteria punctata</name>
    <dbReference type="NCBI Taxonomy" id="8508"/>
    <lineage>
        <taxon>Eukaryota</taxon>
        <taxon>Metazoa</taxon>
        <taxon>Chordata</taxon>
        <taxon>Craniata</taxon>
        <taxon>Vertebrata</taxon>
        <taxon>Euteleostomi</taxon>
        <taxon>Lepidosauria</taxon>
        <taxon>Sphenodontia</taxon>
        <taxon>Sphenodontidae</taxon>
        <taxon>Sphenodon</taxon>
    </lineage>
</organism>
<dbReference type="Gene3D" id="2.10.25.10">
    <property type="entry name" value="Laminin"/>
    <property type="match status" value="1"/>
</dbReference>
<dbReference type="InterPro" id="IPR014853">
    <property type="entry name" value="VWF/SSPO/ZAN-like_Cys-rich_dom"/>
</dbReference>
<keyword evidence="5" id="KW-0325">Glycoprotein</keyword>
<dbReference type="InterPro" id="IPR036084">
    <property type="entry name" value="Ser_inhib-like_sf"/>
</dbReference>
<dbReference type="PROSITE" id="PS01185">
    <property type="entry name" value="CTCK_1"/>
    <property type="match status" value="1"/>
</dbReference>
<dbReference type="InterPro" id="IPR006208">
    <property type="entry name" value="Glyco_hormone_CN"/>
</dbReference>
<dbReference type="SMART" id="SM00214">
    <property type="entry name" value="VWC"/>
    <property type="match status" value="2"/>
</dbReference>
<dbReference type="SUPFAM" id="SSF57501">
    <property type="entry name" value="Cystine-knot cytokines"/>
    <property type="match status" value="1"/>
</dbReference>
<dbReference type="InterPro" id="IPR001007">
    <property type="entry name" value="VWF_dom"/>
</dbReference>
<dbReference type="PROSITE" id="PS50184">
    <property type="entry name" value="VWFC_2"/>
    <property type="match status" value="1"/>
</dbReference>
<feature type="disulfide bond" evidence="6">
    <location>
        <begin position="750"/>
        <end position="802"/>
    </location>
</feature>
<dbReference type="SMART" id="SM00832">
    <property type="entry name" value="C8"/>
    <property type="match status" value="1"/>
</dbReference>
<evidence type="ECO:0000259" key="8">
    <source>
        <dbReference type="PROSITE" id="PS01225"/>
    </source>
</evidence>
<feature type="domain" description="VWFC" evidence="9">
    <location>
        <begin position="478"/>
        <end position="548"/>
    </location>
</feature>